<name>A0A4R6B2L8_9RHOB</name>
<dbReference type="GO" id="GO:0000271">
    <property type="term" value="P:polysaccharide biosynthetic process"/>
    <property type="evidence" value="ECO:0007669"/>
    <property type="project" value="InterPro"/>
</dbReference>
<keyword evidence="5 6" id="KW-0472">Membrane</keyword>
<organism evidence="8 9">
    <name type="scientific">Meridianimarinicoccus aquatilis</name>
    <dbReference type="NCBI Taxonomy" id="2552766"/>
    <lineage>
        <taxon>Bacteria</taxon>
        <taxon>Pseudomonadati</taxon>
        <taxon>Pseudomonadota</taxon>
        <taxon>Alphaproteobacteria</taxon>
        <taxon>Rhodobacterales</taxon>
        <taxon>Paracoccaceae</taxon>
        <taxon>Meridianimarinicoccus</taxon>
    </lineage>
</organism>
<evidence type="ECO:0000256" key="4">
    <source>
        <dbReference type="ARBA" id="ARBA00022989"/>
    </source>
</evidence>
<evidence type="ECO:0000256" key="1">
    <source>
        <dbReference type="ARBA" id="ARBA00004141"/>
    </source>
</evidence>
<protein>
    <submittedName>
        <fullName evidence="8">GtrA family protein</fullName>
    </submittedName>
</protein>
<evidence type="ECO:0000256" key="6">
    <source>
        <dbReference type="SAM" id="Phobius"/>
    </source>
</evidence>
<proteinExistence type="inferred from homology"/>
<feature type="domain" description="GtrA/DPMS transmembrane" evidence="7">
    <location>
        <begin position="5"/>
        <end position="125"/>
    </location>
</feature>
<dbReference type="PANTHER" id="PTHR38459:SF1">
    <property type="entry name" value="PROPHAGE BACTOPRENOL-LINKED GLUCOSE TRANSLOCASE HOMOLOG"/>
    <property type="match status" value="1"/>
</dbReference>
<gene>
    <name evidence="8" type="ORF">E2L05_05785</name>
</gene>
<dbReference type="OrthoDB" id="7060875at2"/>
<dbReference type="RefSeq" id="WP_133341950.1">
    <property type="nucleotide sequence ID" value="NZ_SMZO01000009.1"/>
</dbReference>
<keyword evidence="4 6" id="KW-1133">Transmembrane helix</keyword>
<feature type="transmembrane region" description="Helical" evidence="6">
    <location>
        <begin position="30"/>
        <end position="49"/>
    </location>
</feature>
<dbReference type="InterPro" id="IPR051401">
    <property type="entry name" value="GtrA_CellWall_Glycosyl"/>
</dbReference>
<evidence type="ECO:0000256" key="3">
    <source>
        <dbReference type="ARBA" id="ARBA00022692"/>
    </source>
</evidence>
<accession>A0A4R6B2L8</accession>
<dbReference type="Proteomes" id="UP000294562">
    <property type="component" value="Unassembled WGS sequence"/>
</dbReference>
<evidence type="ECO:0000313" key="8">
    <source>
        <dbReference type="EMBL" id="TDL90435.1"/>
    </source>
</evidence>
<dbReference type="InterPro" id="IPR007267">
    <property type="entry name" value="GtrA_DPMS_TM"/>
</dbReference>
<dbReference type="PANTHER" id="PTHR38459">
    <property type="entry name" value="PROPHAGE BACTOPRENOL-LINKED GLUCOSE TRANSLOCASE HOMOLOG"/>
    <property type="match status" value="1"/>
</dbReference>
<feature type="transmembrane region" description="Helical" evidence="6">
    <location>
        <begin position="70"/>
        <end position="91"/>
    </location>
</feature>
<comment type="caution">
    <text evidence="8">The sequence shown here is derived from an EMBL/GenBank/DDBJ whole genome shotgun (WGS) entry which is preliminary data.</text>
</comment>
<sequence>MQFFRFLLTGGIAAAVNLLSRYLLDKFMSFEIAVALAYLLGMITAYTLARMFVFSNSPDGIRNEFMRFTIVNAFALVVVWCVSVGLAKVVFPFVGFKWYAEDIAHIIGVLVPAVTSFLGHKYFTFK</sequence>
<dbReference type="EMBL" id="SMZO01000009">
    <property type="protein sequence ID" value="TDL90435.1"/>
    <property type="molecule type" value="Genomic_DNA"/>
</dbReference>
<keyword evidence="9" id="KW-1185">Reference proteome</keyword>
<comment type="similarity">
    <text evidence="2">Belongs to the GtrA family.</text>
</comment>
<reference evidence="8 9" key="1">
    <citation type="submission" date="2019-03" db="EMBL/GenBank/DDBJ databases">
        <title>Rhodobacteraceae bacterium SM1902, a new member of the family Rhodobacteraceae isolated from Yantai.</title>
        <authorList>
            <person name="Sun Y."/>
        </authorList>
    </citation>
    <scope>NUCLEOTIDE SEQUENCE [LARGE SCALE GENOMIC DNA]</scope>
    <source>
        <strain evidence="8 9">SM1902</strain>
    </source>
</reference>
<comment type="subcellular location">
    <subcellularLocation>
        <location evidence="1">Membrane</location>
        <topology evidence="1">Multi-pass membrane protein</topology>
    </subcellularLocation>
</comment>
<dbReference type="GO" id="GO:0005886">
    <property type="term" value="C:plasma membrane"/>
    <property type="evidence" value="ECO:0007669"/>
    <property type="project" value="TreeGrafter"/>
</dbReference>
<evidence type="ECO:0000256" key="2">
    <source>
        <dbReference type="ARBA" id="ARBA00009399"/>
    </source>
</evidence>
<dbReference type="AlphaFoldDB" id="A0A4R6B2L8"/>
<evidence type="ECO:0000259" key="7">
    <source>
        <dbReference type="Pfam" id="PF04138"/>
    </source>
</evidence>
<feature type="transmembrane region" description="Helical" evidence="6">
    <location>
        <begin position="103"/>
        <end position="123"/>
    </location>
</feature>
<evidence type="ECO:0000313" key="9">
    <source>
        <dbReference type="Proteomes" id="UP000294562"/>
    </source>
</evidence>
<evidence type="ECO:0000256" key="5">
    <source>
        <dbReference type="ARBA" id="ARBA00023136"/>
    </source>
</evidence>
<keyword evidence="3 6" id="KW-0812">Transmembrane</keyword>
<dbReference type="Pfam" id="PF04138">
    <property type="entry name" value="GtrA_DPMS_TM"/>
    <property type="match status" value="1"/>
</dbReference>